<evidence type="ECO:0000313" key="2">
    <source>
        <dbReference type="EMBL" id="AAK65759.1"/>
    </source>
</evidence>
<dbReference type="EMBL" id="AE006469">
    <property type="protein sequence ID" value="AAK65759.1"/>
    <property type="molecule type" value="Genomic_DNA"/>
</dbReference>
<keyword evidence="3" id="KW-1185">Reference proteome</keyword>
<evidence type="ECO:0000256" key="1">
    <source>
        <dbReference type="SAM" id="MobiDB-lite"/>
    </source>
</evidence>
<reference evidence="2 3" key="1">
    <citation type="journal article" date="2001" name="Proc. Natl. Acad. Sci. U.S.A.">
        <title>Nucleotide sequence and predicted functions of the entire Sinorhizobium meliloti pSymA megaplasmid.</title>
        <authorList>
            <person name="Barnett M.J."/>
            <person name="Fisher R.F."/>
            <person name="Jones T."/>
            <person name="Komp C."/>
            <person name="Abola A.P."/>
            <person name="Barloy-Hubler F."/>
            <person name="Bowser L."/>
            <person name="Capela D."/>
            <person name="Galibert F."/>
            <person name="Gouzy J."/>
            <person name="Gurjal M."/>
            <person name="Hong A."/>
            <person name="Huizar L."/>
            <person name="Hyman R.W."/>
            <person name="Kahn D."/>
            <person name="Kahn M.L."/>
            <person name="Kalman S."/>
            <person name="Keating D.H."/>
            <person name="Palm C."/>
            <person name="Peck M.C."/>
            <person name="Surzycki R."/>
            <person name="Wells D.H."/>
            <person name="Yeh K.-C."/>
            <person name="Davis R.W."/>
            <person name="Federspiel N.A."/>
            <person name="Long S.R."/>
        </authorList>
    </citation>
    <scope>NUCLEOTIDE SEQUENCE [LARGE SCALE GENOMIC DNA]</scope>
    <source>
        <strain evidence="2 3">1021</strain>
        <plasmid evidence="3">Plasmid pSymA</plasmid>
    </source>
</reference>
<feature type="region of interest" description="Disordered" evidence="1">
    <location>
        <begin position="1"/>
        <end position="34"/>
    </location>
</feature>
<accession>Q92XY7</accession>
<proteinExistence type="predicted"/>
<dbReference type="AlphaFoldDB" id="Q92XY7"/>
<protein>
    <submittedName>
        <fullName evidence="2">Uncharacterized protein</fullName>
    </submittedName>
</protein>
<evidence type="ECO:0000313" key="3">
    <source>
        <dbReference type="Proteomes" id="UP000001976"/>
    </source>
</evidence>
<name>Q92XY7_RHIME</name>
<dbReference type="Proteomes" id="UP000001976">
    <property type="component" value="Plasmid pSymA"/>
</dbReference>
<dbReference type="HOGENOM" id="CLU_2194855_0_0_5"/>
<gene>
    <name evidence="2" type="ORF">SMa2011</name>
</gene>
<dbReference type="PIR" id="E95399">
    <property type="entry name" value="E95399"/>
</dbReference>
<dbReference type="EnsemblBacteria" id="AAK65759">
    <property type="protein sequence ID" value="AAK65759"/>
    <property type="gene ID" value="SMa2011"/>
</dbReference>
<sequence length="108" mass="11810">MNRADGTRTGRAGTAPLENSAGEDSLSHRLLQPGDGRHYGLGGRVWLRPLLVSRPAAKSISNRLTPMSSAHAHRRQKSAVVTSRFLWSANAQHSNEHPLLPPKRPCCK</sequence>
<dbReference type="KEGG" id="sme:SMa2011"/>
<organism evidence="2 3">
    <name type="scientific">Rhizobium meliloti (strain 1021)</name>
    <name type="common">Ensifer meliloti</name>
    <name type="synonym">Sinorhizobium meliloti</name>
    <dbReference type="NCBI Taxonomy" id="266834"/>
    <lineage>
        <taxon>Bacteria</taxon>
        <taxon>Pseudomonadati</taxon>
        <taxon>Pseudomonadota</taxon>
        <taxon>Alphaproteobacteria</taxon>
        <taxon>Hyphomicrobiales</taxon>
        <taxon>Rhizobiaceae</taxon>
        <taxon>Sinorhizobium/Ensifer group</taxon>
        <taxon>Sinorhizobium</taxon>
    </lineage>
</organism>
<reference evidence="3" key="2">
    <citation type="journal article" date="2001" name="Science">
        <title>The composite genome of the legume symbiont Sinorhizobium meliloti.</title>
        <authorList>
            <person name="Galibert F."/>
            <person name="Finan T.M."/>
            <person name="Long S.R."/>
            <person name="Puehler A."/>
            <person name="Abola P."/>
            <person name="Ampe F."/>
            <person name="Barloy-Hubler F."/>
            <person name="Barnett M.J."/>
            <person name="Becker A."/>
            <person name="Boistard P."/>
            <person name="Bothe G."/>
            <person name="Boutry M."/>
            <person name="Bowser L."/>
            <person name="Buhrmester J."/>
            <person name="Cadieu E."/>
            <person name="Capela D."/>
            <person name="Chain P."/>
            <person name="Cowie A."/>
            <person name="Davis R.W."/>
            <person name="Dreano S."/>
            <person name="Federspiel N.A."/>
            <person name="Fisher R.F."/>
            <person name="Gloux S."/>
            <person name="Godrie T."/>
            <person name="Goffeau A."/>
            <person name="Golding B."/>
            <person name="Gouzy J."/>
            <person name="Gurjal M."/>
            <person name="Hernandez-Lucas I."/>
            <person name="Hong A."/>
            <person name="Huizar L."/>
            <person name="Hyman R.W."/>
            <person name="Jones T."/>
            <person name="Kahn D."/>
            <person name="Kahn M.L."/>
            <person name="Kalman S."/>
            <person name="Keating D.H."/>
            <person name="Kiss E."/>
            <person name="Komp C."/>
            <person name="Lelaure V."/>
            <person name="Masuy D."/>
            <person name="Palm C."/>
            <person name="Peck M.C."/>
            <person name="Pohl T.M."/>
            <person name="Portetelle D."/>
            <person name="Purnelle B."/>
            <person name="Ramsperger U."/>
            <person name="Surzycki R."/>
            <person name="Thebault P."/>
            <person name="Vandenbol M."/>
            <person name="Vorhoelter F.J."/>
            <person name="Weidner S."/>
            <person name="Wells D.H."/>
            <person name="Wong K."/>
            <person name="Yeh K.-C."/>
            <person name="Batut J."/>
        </authorList>
    </citation>
    <scope>NUCLEOTIDE SEQUENCE [LARGE SCALE GENOMIC DNA]</scope>
    <source>
        <strain evidence="3">1021</strain>
        <plasmid evidence="3">Plasmid pSymA</plasmid>
    </source>
</reference>
<keyword evidence="2" id="KW-0614">Plasmid</keyword>
<geneLocation type="plasmid" evidence="2 3">
    <name>pSymA</name>
</geneLocation>